<comment type="similarity">
    <text evidence="5">Belongs to the pyridoxamine 5'-phosphate oxidase family.</text>
</comment>
<dbReference type="Gene3D" id="2.30.110.10">
    <property type="entry name" value="Electron Transport, Fmn-binding Protein, Chain A"/>
    <property type="match status" value="1"/>
</dbReference>
<evidence type="ECO:0000256" key="9">
    <source>
        <dbReference type="ARBA" id="ARBA00023002"/>
    </source>
</evidence>
<dbReference type="PANTHER" id="PTHR10851:SF0">
    <property type="entry name" value="PYRIDOXINE-5'-PHOSPHATE OXIDASE"/>
    <property type="match status" value="1"/>
</dbReference>
<feature type="domain" description="Pyridoxamine 5'-phosphate oxidase N-terminal" evidence="10">
    <location>
        <begin position="8"/>
        <end position="74"/>
    </location>
</feature>
<keyword evidence="8" id="KW-0288">FMN</keyword>
<keyword evidence="9" id="KW-0560">Oxidoreductase</keyword>
<comment type="pathway">
    <text evidence="4">Cofactor metabolism; pyridoxal 5'-phosphate salvage; pyridoxal 5'-phosphate from pyridoxine 5'-phosphate: step 1/1.</text>
</comment>
<comment type="cofactor">
    <cofactor evidence="1">
        <name>FMN</name>
        <dbReference type="ChEBI" id="CHEBI:58210"/>
    </cofactor>
</comment>
<dbReference type="InterPro" id="IPR012349">
    <property type="entry name" value="Split_barrel_FMN-bd"/>
</dbReference>
<comment type="caution">
    <text evidence="12">The sequence shown here is derived from an EMBL/GenBank/DDBJ whole genome shotgun (WGS) entry which is preliminary data.</text>
</comment>
<evidence type="ECO:0000256" key="7">
    <source>
        <dbReference type="ARBA" id="ARBA00022630"/>
    </source>
</evidence>
<proteinExistence type="inferred from homology"/>
<evidence type="ECO:0000259" key="10">
    <source>
        <dbReference type="Pfam" id="PF01243"/>
    </source>
</evidence>
<evidence type="ECO:0000256" key="2">
    <source>
        <dbReference type="ARBA" id="ARBA00003691"/>
    </source>
</evidence>
<evidence type="ECO:0000256" key="3">
    <source>
        <dbReference type="ARBA" id="ARBA00004738"/>
    </source>
</evidence>
<evidence type="ECO:0000256" key="5">
    <source>
        <dbReference type="ARBA" id="ARBA00007301"/>
    </source>
</evidence>
<evidence type="ECO:0000256" key="6">
    <source>
        <dbReference type="ARBA" id="ARBA00012801"/>
    </source>
</evidence>
<feature type="domain" description="Pyridoxine 5'-phosphate oxidase dimerisation C-terminal" evidence="11">
    <location>
        <begin position="111"/>
        <end position="165"/>
    </location>
</feature>
<sequence>MVLLNGFHDNGLQFFTKYTSKKGRDLEENPYACMMFFWEALYKVVRIQGSVEKLSEEVSTKHFHMQPRHIQLTTFVSPQSSPIAETFGADFGAAMEKFKDELIPIPKPETWGGYLLKPDHVEFWQGHADRFPDRFVFRKPAREETVDPRVTHEGDNGWWYERLAP</sequence>
<evidence type="ECO:0000313" key="12">
    <source>
        <dbReference type="EMBL" id="KAK2167812.1"/>
    </source>
</evidence>
<organism evidence="12 13">
    <name type="scientific">Ridgeia piscesae</name>
    <name type="common">Tubeworm</name>
    <dbReference type="NCBI Taxonomy" id="27915"/>
    <lineage>
        <taxon>Eukaryota</taxon>
        <taxon>Metazoa</taxon>
        <taxon>Spiralia</taxon>
        <taxon>Lophotrochozoa</taxon>
        <taxon>Annelida</taxon>
        <taxon>Polychaeta</taxon>
        <taxon>Sedentaria</taxon>
        <taxon>Canalipalpata</taxon>
        <taxon>Sabellida</taxon>
        <taxon>Siboglinidae</taxon>
        <taxon>Ridgeia</taxon>
    </lineage>
</organism>
<dbReference type="GO" id="GO:0010181">
    <property type="term" value="F:FMN binding"/>
    <property type="evidence" value="ECO:0007669"/>
    <property type="project" value="InterPro"/>
</dbReference>
<dbReference type="EMBL" id="JAODUO010001257">
    <property type="protein sequence ID" value="KAK2167812.1"/>
    <property type="molecule type" value="Genomic_DNA"/>
</dbReference>
<dbReference type="EC" id="1.4.3.5" evidence="6"/>
<evidence type="ECO:0000259" key="11">
    <source>
        <dbReference type="Pfam" id="PF10590"/>
    </source>
</evidence>
<dbReference type="Proteomes" id="UP001209878">
    <property type="component" value="Unassembled WGS sequence"/>
</dbReference>
<keyword evidence="13" id="KW-1185">Reference proteome</keyword>
<evidence type="ECO:0000256" key="8">
    <source>
        <dbReference type="ARBA" id="ARBA00022643"/>
    </source>
</evidence>
<dbReference type="InterPro" id="IPR011576">
    <property type="entry name" value="Pyridox_Oxase_N"/>
</dbReference>
<evidence type="ECO:0000256" key="4">
    <source>
        <dbReference type="ARBA" id="ARBA00005037"/>
    </source>
</evidence>
<dbReference type="PANTHER" id="PTHR10851">
    <property type="entry name" value="PYRIDOXINE-5-PHOSPHATE OXIDASE"/>
    <property type="match status" value="1"/>
</dbReference>
<dbReference type="Pfam" id="PF10590">
    <property type="entry name" value="PNP_phzG_C"/>
    <property type="match status" value="1"/>
</dbReference>
<comment type="pathway">
    <text evidence="3">Cofactor metabolism; pyridoxal 5'-phosphate salvage; pyridoxal 5'-phosphate from pyridoxamine 5'-phosphate: step 1/1.</text>
</comment>
<dbReference type="InterPro" id="IPR000659">
    <property type="entry name" value="Pyridox_Oxase"/>
</dbReference>
<dbReference type="AlphaFoldDB" id="A0AAD9NEZ1"/>
<evidence type="ECO:0000256" key="1">
    <source>
        <dbReference type="ARBA" id="ARBA00001917"/>
    </source>
</evidence>
<protein>
    <recommendedName>
        <fullName evidence="6">pyridoxal 5'-phosphate synthase</fullName>
        <ecNumber evidence="6">1.4.3.5</ecNumber>
    </recommendedName>
</protein>
<reference evidence="12" key="1">
    <citation type="journal article" date="2023" name="Mol. Biol. Evol.">
        <title>Third-Generation Sequencing Reveals the Adaptive Role of the Epigenome in Three Deep-Sea Polychaetes.</title>
        <authorList>
            <person name="Perez M."/>
            <person name="Aroh O."/>
            <person name="Sun Y."/>
            <person name="Lan Y."/>
            <person name="Juniper S.K."/>
            <person name="Young C.R."/>
            <person name="Angers B."/>
            <person name="Qian P.Y."/>
        </authorList>
    </citation>
    <scope>NUCLEOTIDE SEQUENCE</scope>
    <source>
        <strain evidence="12">R07B-5</strain>
    </source>
</reference>
<dbReference type="GO" id="GO:0008615">
    <property type="term" value="P:pyridoxine biosynthetic process"/>
    <property type="evidence" value="ECO:0007669"/>
    <property type="project" value="InterPro"/>
</dbReference>
<comment type="function">
    <text evidence="2">Catalyzes the oxidation of either pyridoxine 5'-phosphate (PNP) or pyridoxamine 5'-phosphate (PMP) into pyridoxal 5'-phosphate (PLP).</text>
</comment>
<evidence type="ECO:0000313" key="13">
    <source>
        <dbReference type="Proteomes" id="UP001209878"/>
    </source>
</evidence>
<keyword evidence="7" id="KW-0285">Flavoprotein</keyword>
<dbReference type="Pfam" id="PF01243">
    <property type="entry name" value="PNPOx_N"/>
    <property type="match status" value="1"/>
</dbReference>
<dbReference type="NCBIfam" id="NF004231">
    <property type="entry name" value="PRK05679.1"/>
    <property type="match status" value="1"/>
</dbReference>
<accession>A0AAD9NEZ1</accession>
<dbReference type="SUPFAM" id="SSF50475">
    <property type="entry name" value="FMN-binding split barrel"/>
    <property type="match status" value="1"/>
</dbReference>
<gene>
    <name evidence="12" type="ORF">NP493_1254g00010</name>
</gene>
<name>A0AAD9NEZ1_RIDPI</name>
<dbReference type="InterPro" id="IPR019576">
    <property type="entry name" value="Pyridoxamine_oxidase_dimer_C"/>
</dbReference>
<dbReference type="GO" id="GO:0004733">
    <property type="term" value="F:pyridoxamine phosphate oxidase activity"/>
    <property type="evidence" value="ECO:0007669"/>
    <property type="project" value="UniProtKB-EC"/>
</dbReference>